<accession>A0A9W7YB65</accession>
<sequence>MSITHTDEAAVLAGSECPGLRSPSDKIRIYEDVILELRGHLHNVYAAVGGLGALPLSESARSILGLSVAPLQRRRRTATAASGTPAPLVPNTAAATDKSRAASQPAAPPPAHCRPTLARDATHLQPASAGYCEPAPQALAPHNAPKAAAGTGRESLCRLAGSALAREELANTSYGQLSALVGALRQQVAELEQTAREQQLSLSEQQTDIEDLETALHERKSLVRTLRSQLKENELRRFAAASDSAGLRRTASIMIEPGVLLPELSTLAEWHPVSGTDANGMALKYPPRPLLPAEAASRMSRIQSVDSLESLPEGRSAGTSIDDARRPSGYVNGWPIYESDATRRGLTADAVFIASSAVAATTSTAATAAGPFLALDSYPQSSPQSVPARLLYKESDGSTLNMATAREGAAGSINSTRTPRLLRSMVVKGPRRLYSKLSNQLKRA</sequence>
<feature type="region of interest" description="Disordered" evidence="2">
    <location>
        <begin position="76"/>
        <end position="116"/>
    </location>
</feature>
<evidence type="ECO:0000256" key="1">
    <source>
        <dbReference type="SAM" id="Coils"/>
    </source>
</evidence>
<evidence type="ECO:0000313" key="3">
    <source>
        <dbReference type="EMBL" id="KAJ1728026.1"/>
    </source>
</evidence>
<protein>
    <submittedName>
        <fullName evidence="3">Uncharacterized protein</fullName>
    </submittedName>
</protein>
<dbReference type="EMBL" id="JANBOI010000914">
    <property type="protein sequence ID" value="KAJ1728026.1"/>
    <property type="molecule type" value="Genomic_DNA"/>
</dbReference>
<keyword evidence="1" id="KW-0175">Coiled coil</keyword>
<reference evidence="3" key="1">
    <citation type="submission" date="2022-07" db="EMBL/GenBank/DDBJ databases">
        <title>Phylogenomic reconstructions and comparative analyses of Kickxellomycotina fungi.</title>
        <authorList>
            <person name="Reynolds N.K."/>
            <person name="Stajich J.E."/>
            <person name="Barry K."/>
            <person name="Grigoriev I.V."/>
            <person name="Crous P."/>
            <person name="Smith M.E."/>
        </authorList>
    </citation>
    <scope>NUCLEOTIDE SEQUENCE</scope>
    <source>
        <strain evidence="3">BCRC 34381</strain>
    </source>
</reference>
<dbReference type="Proteomes" id="UP001143981">
    <property type="component" value="Unassembled WGS sequence"/>
</dbReference>
<feature type="region of interest" description="Disordered" evidence="2">
    <location>
        <begin position="305"/>
        <end position="324"/>
    </location>
</feature>
<feature type="coiled-coil region" evidence="1">
    <location>
        <begin position="174"/>
        <end position="215"/>
    </location>
</feature>
<gene>
    <name evidence="3" type="ORF">LPJ61_004261</name>
</gene>
<comment type="caution">
    <text evidence="3">The sequence shown here is derived from an EMBL/GenBank/DDBJ whole genome shotgun (WGS) entry which is preliminary data.</text>
</comment>
<proteinExistence type="predicted"/>
<keyword evidence="4" id="KW-1185">Reference proteome</keyword>
<dbReference type="OrthoDB" id="5552603at2759"/>
<name>A0A9W7YB65_9FUNG</name>
<organism evidence="3 4">
    <name type="scientific">Coemansia biformis</name>
    <dbReference type="NCBI Taxonomy" id="1286918"/>
    <lineage>
        <taxon>Eukaryota</taxon>
        <taxon>Fungi</taxon>
        <taxon>Fungi incertae sedis</taxon>
        <taxon>Zoopagomycota</taxon>
        <taxon>Kickxellomycotina</taxon>
        <taxon>Kickxellomycetes</taxon>
        <taxon>Kickxellales</taxon>
        <taxon>Kickxellaceae</taxon>
        <taxon>Coemansia</taxon>
    </lineage>
</organism>
<evidence type="ECO:0000256" key="2">
    <source>
        <dbReference type="SAM" id="MobiDB-lite"/>
    </source>
</evidence>
<dbReference type="AlphaFoldDB" id="A0A9W7YB65"/>
<evidence type="ECO:0000313" key="4">
    <source>
        <dbReference type="Proteomes" id="UP001143981"/>
    </source>
</evidence>